<feature type="transmembrane region" description="Helical" evidence="1">
    <location>
        <begin position="177"/>
        <end position="194"/>
    </location>
</feature>
<accession>A0A919USV2</accession>
<sequence>MTNPVGLFATITRMSETSEIAARPLAWHAAPWHALRIAAACAVPLLLWFTVGRLVRWALLLLAATISHGSWYQVRLIGVLFLFTLVVMVSLATTVGMLHAVRGALRETRARRAENSADESALTALNRTALALAGIYLTWGFVTEDVRDFMEIDALRDPDGLVTAGSTSMQGLIGLDVKVSLATMAVAFLVKTYFGRRHEAGGGRFSGITTTFAELAFVFYGLNAVFALTESRSDWIGARSVVAGWQDVSEEIGKVVPGWAKLGDLWPFVIDGLAVPLTWLTIGILVYGAYAEDTRTTIRGTRLENVADRLDQAHSLTRTTLAKLTGGWTSRWIPLLNSLRLTVKGGAPLFGMFALCYVGLQIGGSYLERAGFYLAPHEEPYFWMVTEVPIQFVKDAIVTTLSLCLVAATYDIAATRARAEAPQEQESPQEA</sequence>
<keyword evidence="3" id="KW-1185">Reference proteome</keyword>
<name>A0A919USV2_9ACTN</name>
<reference evidence="2" key="1">
    <citation type="submission" date="2021-01" db="EMBL/GenBank/DDBJ databases">
        <title>Whole genome shotgun sequence of Acrocarpospora phusangensis NBRC 108782.</title>
        <authorList>
            <person name="Komaki H."/>
            <person name="Tamura T."/>
        </authorList>
    </citation>
    <scope>NUCLEOTIDE SEQUENCE</scope>
    <source>
        <strain evidence="2">NBRC 108782</strain>
    </source>
</reference>
<feature type="transmembrane region" description="Helical" evidence="1">
    <location>
        <begin position="265"/>
        <end position="290"/>
    </location>
</feature>
<gene>
    <name evidence="2" type="ORF">Aph01nite_73680</name>
</gene>
<keyword evidence="1" id="KW-0812">Transmembrane</keyword>
<dbReference type="AlphaFoldDB" id="A0A919USV2"/>
<keyword evidence="1" id="KW-1133">Transmembrane helix</keyword>
<feature type="transmembrane region" description="Helical" evidence="1">
    <location>
        <begin position="206"/>
        <end position="228"/>
    </location>
</feature>
<proteinExistence type="predicted"/>
<evidence type="ECO:0000256" key="1">
    <source>
        <dbReference type="SAM" id="Phobius"/>
    </source>
</evidence>
<dbReference type="EMBL" id="BOOA01000107">
    <property type="protein sequence ID" value="GIH29058.1"/>
    <property type="molecule type" value="Genomic_DNA"/>
</dbReference>
<evidence type="ECO:0000313" key="2">
    <source>
        <dbReference type="EMBL" id="GIH29058.1"/>
    </source>
</evidence>
<dbReference type="Proteomes" id="UP000640052">
    <property type="component" value="Unassembled WGS sequence"/>
</dbReference>
<keyword evidence="1" id="KW-0472">Membrane</keyword>
<feature type="transmembrane region" description="Helical" evidence="1">
    <location>
        <begin position="122"/>
        <end position="142"/>
    </location>
</feature>
<comment type="caution">
    <text evidence="2">The sequence shown here is derived from an EMBL/GenBank/DDBJ whole genome shotgun (WGS) entry which is preliminary data.</text>
</comment>
<protein>
    <submittedName>
        <fullName evidence="2">Uncharacterized protein</fullName>
    </submittedName>
</protein>
<evidence type="ECO:0000313" key="3">
    <source>
        <dbReference type="Proteomes" id="UP000640052"/>
    </source>
</evidence>
<feature type="transmembrane region" description="Helical" evidence="1">
    <location>
        <begin position="80"/>
        <end position="101"/>
    </location>
</feature>
<organism evidence="2 3">
    <name type="scientific">Acrocarpospora phusangensis</name>
    <dbReference type="NCBI Taxonomy" id="1070424"/>
    <lineage>
        <taxon>Bacteria</taxon>
        <taxon>Bacillati</taxon>
        <taxon>Actinomycetota</taxon>
        <taxon>Actinomycetes</taxon>
        <taxon>Streptosporangiales</taxon>
        <taxon>Streptosporangiaceae</taxon>
        <taxon>Acrocarpospora</taxon>
    </lineage>
</organism>